<dbReference type="PANTHER" id="PTHR46508:SF1">
    <property type="entry name" value="PHD FINGER FAMILY PROTEIN"/>
    <property type="match status" value="1"/>
</dbReference>
<dbReference type="Gramene" id="Pp3c7_5480V3.4">
    <property type="protein sequence ID" value="Pp3c7_5480V3.4"/>
    <property type="gene ID" value="Pp3c7_5480"/>
</dbReference>
<dbReference type="GO" id="GO:0005634">
    <property type="term" value="C:nucleus"/>
    <property type="evidence" value="ECO:0007669"/>
    <property type="project" value="UniProtKB-SubCell"/>
</dbReference>
<dbReference type="Gramene" id="Pp3c7_5480V3.3">
    <property type="protein sequence ID" value="Pp3c7_5480V3.3"/>
    <property type="gene ID" value="Pp3c7_5480"/>
</dbReference>
<feature type="compositionally biased region" description="Basic and acidic residues" evidence="7">
    <location>
        <begin position="300"/>
        <end position="317"/>
    </location>
</feature>
<evidence type="ECO:0000256" key="3">
    <source>
        <dbReference type="ARBA" id="ARBA00022771"/>
    </source>
</evidence>
<evidence type="ECO:0000259" key="9">
    <source>
        <dbReference type="PROSITE" id="PS50827"/>
    </source>
</evidence>
<feature type="region of interest" description="Disordered" evidence="7">
    <location>
        <begin position="294"/>
        <end position="319"/>
    </location>
</feature>
<feature type="domain" description="PHD-type" evidence="8">
    <location>
        <begin position="356"/>
        <end position="403"/>
    </location>
</feature>
<reference evidence="10" key="3">
    <citation type="submission" date="2020-12" db="UniProtKB">
        <authorList>
            <consortium name="EnsemblPlants"/>
        </authorList>
    </citation>
    <scope>IDENTIFICATION</scope>
</reference>
<feature type="compositionally biased region" description="Pro residues" evidence="7">
    <location>
        <begin position="25"/>
        <end position="34"/>
    </location>
</feature>
<evidence type="ECO:0000313" key="11">
    <source>
        <dbReference type="Proteomes" id="UP000006727"/>
    </source>
</evidence>
<dbReference type="EMBL" id="ABEU02000007">
    <property type="status" value="NOT_ANNOTATED_CDS"/>
    <property type="molecule type" value="Genomic_DNA"/>
</dbReference>
<keyword evidence="2" id="KW-0479">Metal-binding</keyword>
<dbReference type="GO" id="GO:0008270">
    <property type="term" value="F:zinc ion binding"/>
    <property type="evidence" value="ECO:0007669"/>
    <property type="project" value="UniProtKB-KW"/>
</dbReference>
<dbReference type="GeneID" id="112284222"/>
<keyword evidence="4" id="KW-0862">Zinc</keyword>
<evidence type="ECO:0000313" key="10">
    <source>
        <dbReference type="EnsemblPlants" id="Pp3c7_5480V3.3"/>
    </source>
</evidence>
<feature type="region of interest" description="Disordered" evidence="7">
    <location>
        <begin position="1089"/>
        <end position="1116"/>
    </location>
</feature>
<dbReference type="Gramene" id="Pp3c7_5480V3.5">
    <property type="protein sequence ID" value="Pp3c7_5480V3.5"/>
    <property type="gene ID" value="Pp3c7_5480"/>
</dbReference>
<dbReference type="InterPro" id="IPR013083">
    <property type="entry name" value="Znf_RING/FYVE/PHD"/>
</dbReference>
<dbReference type="PROSITE" id="PS50827">
    <property type="entry name" value="DDT"/>
    <property type="match status" value="1"/>
</dbReference>
<keyword evidence="5" id="KW-0539">Nucleus</keyword>
<evidence type="ECO:0008006" key="12">
    <source>
        <dbReference type="Google" id="ProtNLM"/>
    </source>
</evidence>
<dbReference type="EnsemblPlants" id="Pp3c7_5480V3.3">
    <property type="protein sequence ID" value="Pp3c7_5480V3.3"/>
    <property type="gene ID" value="Pp3c7_5480"/>
</dbReference>
<dbReference type="Pfam" id="PF02791">
    <property type="entry name" value="DDT"/>
    <property type="match status" value="1"/>
</dbReference>
<dbReference type="InterPro" id="IPR019787">
    <property type="entry name" value="Znf_PHD-finger"/>
</dbReference>
<reference evidence="10 11" key="2">
    <citation type="journal article" date="2018" name="Plant J.">
        <title>The Physcomitrella patens chromosome-scale assembly reveals moss genome structure and evolution.</title>
        <authorList>
            <person name="Lang D."/>
            <person name="Ullrich K.K."/>
            <person name="Murat F."/>
            <person name="Fuchs J."/>
            <person name="Jenkins J."/>
            <person name="Haas F.B."/>
            <person name="Piednoel M."/>
            <person name="Gundlach H."/>
            <person name="Van Bel M."/>
            <person name="Meyberg R."/>
            <person name="Vives C."/>
            <person name="Morata J."/>
            <person name="Symeonidi A."/>
            <person name="Hiss M."/>
            <person name="Muchero W."/>
            <person name="Kamisugi Y."/>
            <person name="Saleh O."/>
            <person name="Blanc G."/>
            <person name="Decker E.L."/>
            <person name="van Gessel N."/>
            <person name="Grimwood J."/>
            <person name="Hayes R.D."/>
            <person name="Graham S.W."/>
            <person name="Gunter L.E."/>
            <person name="McDaniel S.F."/>
            <person name="Hoernstein S.N.W."/>
            <person name="Larsson A."/>
            <person name="Li F.W."/>
            <person name="Perroud P.F."/>
            <person name="Phillips J."/>
            <person name="Ranjan P."/>
            <person name="Rokshar D.S."/>
            <person name="Rothfels C.J."/>
            <person name="Schneider L."/>
            <person name="Shu S."/>
            <person name="Stevenson D.W."/>
            <person name="Thummler F."/>
            <person name="Tillich M."/>
            <person name="Villarreal Aguilar J.C."/>
            <person name="Widiez T."/>
            <person name="Wong G.K."/>
            <person name="Wymore A."/>
            <person name="Zhang Y."/>
            <person name="Zimmer A.D."/>
            <person name="Quatrano R.S."/>
            <person name="Mayer K.F.X."/>
            <person name="Goodstein D."/>
            <person name="Casacuberta J.M."/>
            <person name="Vandepoele K."/>
            <person name="Reski R."/>
            <person name="Cuming A.C."/>
            <person name="Tuskan G.A."/>
            <person name="Maumus F."/>
            <person name="Salse J."/>
            <person name="Schmutz J."/>
            <person name="Rensing S.A."/>
        </authorList>
    </citation>
    <scope>NUCLEOTIDE SEQUENCE [LARGE SCALE GENOMIC DNA]</scope>
    <source>
        <strain evidence="10 11">cv. Gransden 2004</strain>
    </source>
</reference>
<sequence>MSTPLDASLETPTRRYPKRLKAGSPLPPPQPPPVKSEKRKRRVSKPLEPTLESEPVLKLEPELEALKLEPKLEPILEPKLEPKPEFVPSSPQPPAVQSNGAELCSLPSADSCERTDPLAAGCLVSELPQSSSTLKDVPAASLADLFSVYSYLRSFSRLLFLSPFSLEKFVTALCAGRGDGLLDSVHLSLLEAVKRHNLSTESSSFFGDLNWDLLDLITWPVYLCSFLRTQGYSKLRKHSLVKAGLGRGEYQKQVPVAEKLAILSFLCDHAIQNEESRKEVSVRLMAAHQALIEHSNQRSGEGDSDWRPQDARHDSRGQETPLLRKVSDKLLKDTERGEWSKEVQRAATALGGDGNSNDCMLCGMDGVLLCCDACPAAYHSRCVGVTKGKLGSGDWFCPECRFPCTGIPYAKRLQGGVLLGIGPKERLFLSTCDHLLVTEVGEKETRYWYYGIAELSSVLKFLQTSGHGYFELQHSIRRHWGIDCIANPEIGSVEDLKGSNEKFFCSPLRAPLPRSSAKKRKSENNVGNDDLVLLDSASNQTPKSEGKSRTSKTLVNPGPYVNHYAHGDAVATAADTLAAWQGGGDPAWVPGTRARGTDANEQVKAFTLTLSAFTWPSTRKPFSEKCGWCGLCSSNSRGCLLVQTQLQVSRYVDDLKPLKISKGPRHLGTVAAYVLHLEETLHPLLEGWPWDSPLQRQRWRSRVEKSPSVSVIRKALLQLEAALRPIAISTDWVKHPDIAPLLWPACMVKRQSLPWSHHSEVPPTRQCGAQWWRGGKVARLICGWEALPRENLKQAARKGGVIAISGLLYNDTNAIPQRTKQTAWRSRVETASSIAEIGLQVRYFDLQLKWKELMADPGDIDTPFIHEKCKEDCVTKYLVDMTNEEIEAEKLNKDNQTSKMQIDSEGEKQIWKPEQQVPLCQIKLYEKFFGEKFRKPTPGKKKKVANKEKALGPLERRTLNAVLDKLLEKIKLEDRKLELEAKKLQTSKSPSRRAAEKRTEASAVRPQCQRCAVVCDKADLSSVDGMLVCGQCLQQSNGKRLRKPSAKVLAMLSNDESVKDEISPTKDEIGKMFTKEESPPLKLEWSGTSLRKSGRKRKRVNPTFAWSDPHDGLDDSSIKTETGKKLACLDAASCR</sequence>
<accession>A0A7I4FTX3</accession>
<dbReference type="PROSITE" id="PS50016">
    <property type="entry name" value="ZF_PHD_2"/>
    <property type="match status" value="1"/>
</dbReference>
<proteinExistence type="predicted"/>
<dbReference type="Pfam" id="PF00628">
    <property type="entry name" value="PHD"/>
    <property type="match status" value="1"/>
</dbReference>
<keyword evidence="3 6" id="KW-0863">Zinc-finger</keyword>
<dbReference type="SUPFAM" id="SSF57903">
    <property type="entry name" value="FYVE/PHD zinc finger"/>
    <property type="match status" value="1"/>
</dbReference>
<evidence type="ECO:0000256" key="5">
    <source>
        <dbReference type="ARBA" id="ARBA00023242"/>
    </source>
</evidence>
<name>A0A7I4FTX3_PHYPA</name>
<dbReference type="Gene3D" id="3.30.40.10">
    <property type="entry name" value="Zinc/RING finger domain, C3HC4 (zinc finger)"/>
    <property type="match status" value="1"/>
</dbReference>
<evidence type="ECO:0000256" key="6">
    <source>
        <dbReference type="PROSITE-ProRule" id="PRU00146"/>
    </source>
</evidence>
<dbReference type="SMART" id="SM00571">
    <property type="entry name" value="DDT"/>
    <property type="match status" value="1"/>
</dbReference>
<evidence type="ECO:0000256" key="4">
    <source>
        <dbReference type="ARBA" id="ARBA00022833"/>
    </source>
</evidence>
<dbReference type="PROSITE" id="PS01359">
    <property type="entry name" value="ZF_PHD_1"/>
    <property type="match status" value="1"/>
</dbReference>
<evidence type="ECO:0000256" key="1">
    <source>
        <dbReference type="ARBA" id="ARBA00004123"/>
    </source>
</evidence>
<dbReference type="FunCoup" id="A0A7I4FTX3">
    <property type="interactions" value="2838"/>
</dbReference>
<comment type="subcellular location">
    <subcellularLocation>
        <location evidence="1">Nucleus</location>
    </subcellularLocation>
</comment>
<keyword evidence="11" id="KW-1185">Reference proteome</keyword>
<dbReference type="Proteomes" id="UP000006727">
    <property type="component" value="Chromosome 7"/>
</dbReference>
<dbReference type="EnsemblPlants" id="Pp3c7_5480V3.5">
    <property type="protein sequence ID" value="Pp3c7_5480V3.5"/>
    <property type="gene ID" value="Pp3c7_5480"/>
</dbReference>
<evidence type="ECO:0000259" key="8">
    <source>
        <dbReference type="PROSITE" id="PS50016"/>
    </source>
</evidence>
<dbReference type="InterPro" id="IPR011011">
    <property type="entry name" value="Znf_FYVE_PHD"/>
</dbReference>
<feature type="region of interest" description="Disordered" evidence="7">
    <location>
        <begin position="81"/>
        <end position="102"/>
    </location>
</feature>
<feature type="region of interest" description="Disordered" evidence="7">
    <location>
        <begin position="1"/>
        <end position="56"/>
    </location>
</feature>
<dbReference type="InterPro" id="IPR001965">
    <property type="entry name" value="Znf_PHD"/>
</dbReference>
<feature type="region of interest" description="Disordered" evidence="7">
    <location>
        <begin position="513"/>
        <end position="554"/>
    </location>
</feature>
<dbReference type="AlphaFoldDB" id="A0A7I4FTX3"/>
<dbReference type="InterPro" id="IPR018501">
    <property type="entry name" value="DDT_dom"/>
</dbReference>
<dbReference type="OrthoDB" id="784962at2759"/>
<organism evidence="10 11">
    <name type="scientific">Physcomitrium patens</name>
    <name type="common">Spreading-leaved earth moss</name>
    <name type="synonym">Physcomitrella patens</name>
    <dbReference type="NCBI Taxonomy" id="3218"/>
    <lineage>
        <taxon>Eukaryota</taxon>
        <taxon>Viridiplantae</taxon>
        <taxon>Streptophyta</taxon>
        <taxon>Embryophyta</taxon>
        <taxon>Bryophyta</taxon>
        <taxon>Bryophytina</taxon>
        <taxon>Bryopsida</taxon>
        <taxon>Funariidae</taxon>
        <taxon>Funariales</taxon>
        <taxon>Funariaceae</taxon>
        <taxon>Physcomitrium</taxon>
    </lineage>
</organism>
<protein>
    <recommendedName>
        <fullName evidence="12">PHD-type domain-containing protein</fullName>
    </recommendedName>
</protein>
<dbReference type="InterPro" id="IPR019786">
    <property type="entry name" value="Zinc_finger_PHD-type_CS"/>
</dbReference>
<evidence type="ECO:0000256" key="2">
    <source>
        <dbReference type="ARBA" id="ARBA00022723"/>
    </source>
</evidence>
<dbReference type="RefSeq" id="XP_024379599.1">
    <property type="nucleotide sequence ID" value="XM_024523831.2"/>
</dbReference>
<reference evidence="10 11" key="1">
    <citation type="journal article" date="2008" name="Science">
        <title>The Physcomitrella genome reveals evolutionary insights into the conquest of land by plants.</title>
        <authorList>
            <person name="Rensing S."/>
            <person name="Lang D."/>
            <person name="Zimmer A."/>
            <person name="Terry A."/>
            <person name="Salamov A."/>
            <person name="Shapiro H."/>
            <person name="Nishiyama T."/>
            <person name="Perroud P.-F."/>
            <person name="Lindquist E."/>
            <person name="Kamisugi Y."/>
            <person name="Tanahashi T."/>
            <person name="Sakakibara K."/>
            <person name="Fujita T."/>
            <person name="Oishi K."/>
            <person name="Shin-I T."/>
            <person name="Kuroki Y."/>
            <person name="Toyoda A."/>
            <person name="Suzuki Y."/>
            <person name="Hashimoto A."/>
            <person name="Yamaguchi K."/>
            <person name="Sugano A."/>
            <person name="Kohara Y."/>
            <person name="Fujiyama A."/>
            <person name="Anterola A."/>
            <person name="Aoki S."/>
            <person name="Ashton N."/>
            <person name="Barbazuk W.B."/>
            <person name="Barker E."/>
            <person name="Bennetzen J."/>
            <person name="Bezanilla M."/>
            <person name="Blankenship R."/>
            <person name="Cho S.H."/>
            <person name="Dutcher S."/>
            <person name="Estelle M."/>
            <person name="Fawcett J.A."/>
            <person name="Gundlach H."/>
            <person name="Hanada K."/>
            <person name="Heyl A."/>
            <person name="Hicks K.A."/>
            <person name="Hugh J."/>
            <person name="Lohr M."/>
            <person name="Mayer K."/>
            <person name="Melkozernov A."/>
            <person name="Murata T."/>
            <person name="Nelson D."/>
            <person name="Pils B."/>
            <person name="Prigge M."/>
            <person name="Reiss B."/>
            <person name="Renner T."/>
            <person name="Rombauts S."/>
            <person name="Rushton P."/>
            <person name="Sanderfoot A."/>
            <person name="Schween G."/>
            <person name="Shiu S.-H."/>
            <person name="Stueber K."/>
            <person name="Theodoulou F.L."/>
            <person name="Tu H."/>
            <person name="Van de Peer Y."/>
            <person name="Verrier P.J."/>
            <person name="Waters E."/>
            <person name="Wood A."/>
            <person name="Yang L."/>
            <person name="Cove D."/>
            <person name="Cuming A."/>
            <person name="Hasebe M."/>
            <person name="Lucas S."/>
            <person name="Mishler D.B."/>
            <person name="Reski R."/>
            <person name="Grigoriev I."/>
            <person name="Quatrano R.S."/>
            <person name="Boore J.L."/>
        </authorList>
    </citation>
    <scope>NUCLEOTIDE SEQUENCE [LARGE SCALE GENOMIC DNA]</scope>
    <source>
        <strain evidence="10 11">cv. Gransden 2004</strain>
    </source>
</reference>
<dbReference type="EnsemblPlants" id="Pp3c7_5480V3.4">
    <property type="protein sequence ID" value="Pp3c7_5480V3.4"/>
    <property type="gene ID" value="Pp3c7_5480"/>
</dbReference>
<dbReference type="KEGG" id="ppp:112284222"/>
<evidence type="ECO:0000256" key="7">
    <source>
        <dbReference type="SAM" id="MobiDB-lite"/>
    </source>
</evidence>
<feature type="domain" description="DDT" evidence="9">
    <location>
        <begin position="139"/>
        <end position="199"/>
    </location>
</feature>
<gene>
    <name evidence="10" type="primary">LOC112284222</name>
</gene>
<dbReference type="PANTHER" id="PTHR46508">
    <property type="entry name" value="PHD FINGER FAMILY PROTEIN"/>
    <property type="match status" value="1"/>
</dbReference>
<dbReference type="SMART" id="SM00249">
    <property type="entry name" value="PHD"/>
    <property type="match status" value="1"/>
</dbReference>